<keyword evidence="2" id="KW-1185">Reference proteome</keyword>
<gene>
    <name evidence="1" type="ORF">EDM57_15290</name>
</gene>
<dbReference type="Proteomes" id="UP000268829">
    <property type="component" value="Unassembled WGS sequence"/>
</dbReference>
<proteinExistence type="predicted"/>
<dbReference type="RefSeq" id="WP_122905562.1">
    <property type="nucleotide sequence ID" value="NZ_RHHS01000036.1"/>
</dbReference>
<dbReference type="AlphaFoldDB" id="A0A3M8AW46"/>
<name>A0A3M8AW46_9BACL</name>
<evidence type="ECO:0000313" key="2">
    <source>
        <dbReference type="Proteomes" id="UP000268829"/>
    </source>
</evidence>
<dbReference type="EMBL" id="RHHS01000036">
    <property type="protein sequence ID" value="RNB55300.1"/>
    <property type="molecule type" value="Genomic_DNA"/>
</dbReference>
<sequence>MEKKKLIVYLGILFLVMMGFSLIWSIYFKEKTAAVVKVKEVSNDFIVIEDQLNMKRTIDVPRVITKLIKANEEYFVEYESSLIGLPKLVSIEPLNER</sequence>
<organism evidence="1 2">
    <name type="scientific">Brevibacillus gelatini</name>
    <dbReference type="NCBI Taxonomy" id="1655277"/>
    <lineage>
        <taxon>Bacteria</taxon>
        <taxon>Bacillati</taxon>
        <taxon>Bacillota</taxon>
        <taxon>Bacilli</taxon>
        <taxon>Bacillales</taxon>
        <taxon>Paenibacillaceae</taxon>
        <taxon>Brevibacillus</taxon>
    </lineage>
</organism>
<reference evidence="1 2" key="1">
    <citation type="submission" date="2018-10" db="EMBL/GenBank/DDBJ databases">
        <title>Phylogenomics of Brevibacillus.</title>
        <authorList>
            <person name="Dunlap C."/>
        </authorList>
    </citation>
    <scope>NUCLEOTIDE SEQUENCE [LARGE SCALE GENOMIC DNA]</scope>
    <source>
        <strain evidence="1 2">DSM 100115</strain>
    </source>
</reference>
<protein>
    <submittedName>
        <fullName evidence="1">Uncharacterized protein</fullName>
    </submittedName>
</protein>
<comment type="caution">
    <text evidence="1">The sequence shown here is derived from an EMBL/GenBank/DDBJ whole genome shotgun (WGS) entry which is preliminary data.</text>
</comment>
<dbReference type="OrthoDB" id="2475148at2"/>
<accession>A0A3M8AW46</accession>
<evidence type="ECO:0000313" key="1">
    <source>
        <dbReference type="EMBL" id="RNB55300.1"/>
    </source>
</evidence>